<evidence type="ECO:0000313" key="6">
    <source>
        <dbReference type="EMBL" id="UFZ01715.1"/>
    </source>
</evidence>
<protein>
    <submittedName>
        <fullName evidence="6">HAD-IA family hydrolase</fullName>
    </submittedName>
</protein>
<dbReference type="InterPro" id="IPR036412">
    <property type="entry name" value="HAD-like_sf"/>
</dbReference>
<organism evidence="6 7">
    <name type="scientific">Bradyrhizobium ontarionense</name>
    <dbReference type="NCBI Taxonomy" id="2898149"/>
    <lineage>
        <taxon>Bacteria</taxon>
        <taxon>Pseudomonadati</taxon>
        <taxon>Pseudomonadota</taxon>
        <taxon>Alphaproteobacteria</taxon>
        <taxon>Hyphomicrobiales</taxon>
        <taxon>Nitrobacteraceae</taxon>
        <taxon>Bradyrhizobium</taxon>
    </lineage>
</organism>
<dbReference type="CDD" id="cd07505">
    <property type="entry name" value="HAD_BPGM-like"/>
    <property type="match status" value="1"/>
</dbReference>
<sequence>MLMRGVLKKRQALLFDIDGTLADTDALHIEAFNAVFGPFGHAFDRTRAARELLGRSNVSIGAEFLPHERPERRAAIMAEKEAVFRSLAAGEVQPLPGLMTLLDHAEAASIPVVAVTNAPRANAEMILHGLGIADRFRAVIIGDELPHGKPHPLPYLEGLRAVGAMADRAVAFEDSRAGITAATAAGIATIGMRTNLGHDDLIAAGAAMTAAAFDEPEVLTLVTARLGGAA</sequence>
<dbReference type="InterPro" id="IPR006439">
    <property type="entry name" value="HAD-SF_hydro_IA"/>
</dbReference>
<dbReference type="Gene3D" id="1.10.150.240">
    <property type="entry name" value="Putative phosphatase, domain 2"/>
    <property type="match status" value="1"/>
</dbReference>
<name>A0ABY3R343_9BRAD</name>
<dbReference type="SFLD" id="SFLDS00003">
    <property type="entry name" value="Haloacid_Dehalogenase"/>
    <property type="match status" value="1"/>
</dbReference>
<evidence type="ECO:0000313" key="7">
    <source>
        <dbReference type="Proteomes" id="UP001431010"/>
    </source>
</evidence>
<keyword evidence="5" id="KW-0119">Carbohydrate metabolism</keyword>
<proteinExistence type="inferred from homology"/>
<evidence type="ECO:0000256" key="5">
    <source>
        <dbReference type="ARBA" id="ARBA00023277"/>
    </source>
</evidence>
<evidence type="ECO:0000256" key="2">
    <source>
        <dbReference type="ARBA" id="ARBA00006171"/>
    </source>
</evidence>
<dbReference type="Gene3D" id="3.40.50.1000">
    <property type="entry name" value="HAD superfamily/HAD-like"/>
    <property type="match status" value="1"/>
</dbReference>
<accession>A0ABY3R343</accession>
<dbReference type="RefSeq" id="WP_231317509.1">
    <property type="nucleotide sequence ID" value="NZ_CP088156.1"/>
</dbReference>
<dbReference type="Pfam" id="PF13419">
    <property type="entry name" value="HAD_2"/>
    <property type="match status" value="1"/>
</dbReference>
<dbReference type="InterPro" id="IPR023198">
    <property type="entry name" value="PGP-like_dom2"/>
</dbReference>
<dbReference type="Proteomes" id="UP001431010">
    <property type="component" value="Chromosome"/>
</dbReference>
<dbReference type="InterPro" id="IPR041492">
    <property type="entry name" value="HAD_2"/>
</dbReference>
<dbReference type="GO" id="GO:0016787">
    <property type="term" value="F:hydrolase activity"/>
    <property type="evidence" value="ECO:0007669"/>
    <property type="project" value="UniProtKB-KW"/>
</dbReference>
<dbReference type="SUPFAM" id="SSF56784">
    <property type="entry name" value="HAD-like"/>
    <property type="match status" value="1"/>
</dbReference>
<dbReference type="InterPro" id="IPR023214">
    <property type="entry name" value="HAD_sf"/>
</dbReference>
<gene>
    <name evidence="6" type="ORF">LQG66_20560</name>
</gene>
<dbReference type="InterPro" id="IPR051600">
    <property type="entry name" value="Beta-PGM-like"/>
</dbReference>
<evidence type="ECO:0000256" key="3">
    <source>
        <dbReference type="ARBA" id="ARBA00022723"/>
    </source>
</evidence>
<keyword evidence="6" id="KW-0378">Hydrolase</keyword>
<comment type="similarity">
    <text evidence="2">Belongs to the HAD-like hydrolase superfamily. CbbY/CbbZ/Gph/YieH family.</text>
</comment>
<dbReference type="EMBL" id="CP088156">
    <property type="protein sequence ID" value="UFZ01715.1"/>
    <property type="molecule type" value="Genomic_DNA"/>
</dbReference>
<comment type="cofactor">
    <cofactor evidence="1">
        <name>Mg(2+)</name>
        <dbReference type="ChEBI" id="CHEBI:18420"/>
    </cofactor>
</comment>
<keyword evidence="3" id="KW-0479">Metal-binding</keyword>
<evidence type="ECO:0000256" key="1">
    <source>
        <dbReference type="ARBA" id="ARBA00001946"/>
    </source>
</evidence>
<dbReference type="SFLD" id="SFLDG01129">
    <property type="entry name" value="C1.5:_HAD__Beta-PGM__Phosphata"/>
    <property type="match status" value="1"/>
</dbReference>
<keyword evidence="7" id="KW-1185">Reference proteome</keyword>
<evidence type="ECO:0000256" key="4">
    <source>
        <dbReference type="ARBA" id="ARBA00022842"/>
    </source>
</evidence>
<reference evidence="6" key="1">
    <citation type="journal article" date="2024" name="Antonie Van Leeuwenhoek">
        <title>Bradyrhizobium ontarionense sp. nov., a novel bacterial symbiont isolated from Aeschynomene indica (Indian jointvetch), harbours photosynthesis, nitrogen fixation and nitrous oxide (N2O) reductase genes.</title>
        <authorList>
            <person name="Bromfield E.S.P."/>
            <person name="Cloutier S."/>
        </authorList>
    </citation>
    <scope>NUCLEOTIDE SEQUENCE</scope>
    <source>
        <strain evidence="6">A19</strain>
    </source>
</reference>
<keyword evidence="4" id="KW-0460">Magnesium</keyword>
<dbReference type="PANTHER" id="PTHR46193:SF18">
    <property type="entry name" value="HEXITOL PHOSPHATASE B"/>
    <property type="match status" value="1"/>
</dbReference>
<dbReference type="PANTHER" id="PTHR46193">
    <property type="entry name" value="6-PHOSPHOGLUCONATE PHOSPHATASE"/>
    <property type="match status" value="1"/>
</dbReference>
<dbReference type="NCBIfam" id="TIGR01509">
    <property type="entry name" value="HAD-SF-IA-v3"/>
    <property type="match status" value="1"/>
</dbReference>